<dbReference type="AlphaFoldDB" id="A0A9W9D0G9"/>
<dbReference type="GO" id="GO:0051082">
    <property type="term" value="F:unfolded protein binding"/>
    <property type="evidence" value="ECO:0007669"/>
    <property type="project" value="TreeGrafter"/>
</dbReference>
<evidence type="ECO:0000259" key="3">
    <source>
        <dbReference type="PROSITE" id="PS50076"/>
    </source>
</evidence>
<evidence type="ECO:0000313" key="5">
    <source>
        <dbReference type="Proteomes" id="UP001140453"/>
    </source>
</evidence>
<feature type="transmembrane region" description="Helical" evidence="2">
    <location>
        <begin position="190"/>
        <end position="207"/>
    </location>
</feature>
<dbReference type="Proteomes" id="UP001140453">
    <property type="component" value="Unassembled WGS sequence"/>
</dbReference>
<keyword evidence="2" id="KW-1133">Transmembrane helix</keyword>
<comment type="caution">
    <text evidence="4">The sequence shown here is derived from an EMBL/GenBank/DDBJ whole genome shotgun (WGS) entry which is preliminary data.</text>
</comment>
<sequence length="388" mass="44821">MSGLLSMAMWTFLPGWATQFLQSLYYSITIRAGSPRPQPGTPRFAEHYRRIYIFVVCVYLLFTIYEADWELQRAGDFYSTLGVLPDASVKDMKRRYRQLSAVMHPDKANEATMFDVDMYLRVQTAHETLTDEAKRFAYDRFGPEMLSWKECLVVRDYVMKGAKNLITYYGVGMAALYLFPKLGYFRDGIFWRWIAFLVLMVFEAHVITRPDYPWLLQHLVNPLLVNVINPILAFYNLSAMRPPYLPFQAVIIARKLSITLSIALNQVVPFLTADTRSGRVQMKKRGSEESKAEQSLDELDKVLRVVNEEAQRMVQMEVTPFMGSPEVMETVRHKMKRWLVDNTIRNDPMTKDAIHQRIMRRRQDAPAGAQGNGMRMRHTTSTGANGNA</sequence>
<feature type="transmembrane region" description="Helical" evidence="2">
    <location>
        <begin position="219"/>
        <end position="237"/>
    </location>
</feature>
<evidence type="ECO:0000256" key="2">
    <source>
        <dbReference type="SAM" id="Phobius"/>
    </source>
</evidence>
<gene>
    <name evidence="4" type="ORF">N0V93_000686</name>
</gene>
<feature type="transmembrane region" description="Helical" evidence="2">
    <location>
        <begin position="47"/>
        <end position="65"/>
    </location>
</feature>
<dbReference type="PANTHER" id="PTHR43096">
    <property type="entry name" value="DNAJ HOMOLOG 1, MITOCHONDRIAL-RELATED"/>
    <property type="match status" value="1"/>
</dbReference>
<feature type="compositionally biased region" description="Polar residues" evidence="1">
    <location>
        <begin position="379"/>
        <end position="388"/>
    </location>
</feature>
<organism evidence="4 5">
    <name type="scientific">Gnomoniopsis smithogilvyi</name>
    <dbReference type="NCBI Taxonomy" id="1191159"/>
    <lineage>
        <taxon>Eukaryota</taxon>
        <taxon>Fungi</taxon>
        <taxon>Dikarya</taxon>
        <taxon>Ascomycota</taxon>
        <taxon>Pezizomycotina</taxon>
        <taxon>Sordariomycetes</taxon>
        <taxon>Sordariomycetidae</taxon>
        <taxon>Diaporthales</taxon>
        <taxon>Gnomoniaceae</taxon>
        <taxon>Gnomoniopsis</taxon>
    </lineage>
</organism>
<keyword evidence="5" id="KW-1185">Reference proteome</keyword>
<dbReference type="EMBL" id="JAPEVB010000001">
    <property type="protein sequence ID" value="KAJ4396467.1"/>
    <property type="molecule type" value="Genomic_DNA"/>
</dbReference>
<reference evidence="4" key="1">
    <citation type="submission" date="2022-10" db="EMBL/GenBank/DDBJ databases">
        <title>Tapping the CABI collections for fungal endophytes: first genome assemblies for Collariella, Neodidymelliopsis, Ascochyta clinopodiicola, Didymella pomorum, Didymosphaeria variabile, Neocosmospora piperis and Neocucurbitaria cava.</title>
        <authorList>
            <person name="Hill R."/>
        </authorList>
    </citation>
    <scope>NUCLEOTIDE SEQUENCE</scope>
    <source>
        <strain evidence="4">IMI 355082</strain>
    </source>
</reference>
<dbReference type="GO" id="GO:0042026">
    <property type="term" value="P:protein refolding"/>
    <property type="evidence" value="ECO:0007669"/>
    <property type="project" value="TreeGrafter"/>
</dbReference>
<dbReference type="InterPro" id="IPR001623">
    <property type="entry name" value="DnaJ_domain"/>
</dbReference>
<feature type="domain" description="J" evidence="3">
    <location>
        <begin position="76"/>
        <end position="142"/>
    </location>
</feature>
<evidence type="ECO:0000256" key="1">
    <source>
        <dbReference type="SAM" id="MobiDB-lite"/>
    </source>
</evidence>
<proteinExistence type="predicted"/>
<feature type="transmembrane region" description="Helical" evidence="2">
    <location>
        <begin position="165"/>
        <end position="184"/>
    </location>
</feature>
<dbReference type="GO" id="GO:0005737">
    <property type="term" value="C:cytoplasm"/>
    <property type="evidence" value="ECO:0007669"/>
    <property type="project" value="TreeGrafter"/>
</dbReference>
<dbReference type="PROSITE" id="PS50076">
    <property type="entry name" value="DNAJ_2"/>
    <property type="match status" value="1"/>
</dbReference>
<dbReference type="SMART" id="SM00271">
    <property type="entry name" value="DnaJ"/>
    <property type="match status" value="1"/>
</dbReference>
<dbReference type="SUPFAM" id="SSF46565">
    <property type="entry name" value="Chaperone J-domain"/>
    <property type="match status" value="1"/>
</dbReference>
<keyword evidence="2" id="KW-0472">Membrane</keyword>
<dbReference type="InterPro" id="IPR036869">
    <property type="entry name" value="J_dom_sf"/>
</dbReference>
<feature type="region of interest" description="Disordered" evidence="1">
    <location>
        <begin position="362"/>
        <end position="388"/>
    </location>
</feature>
<dbReference type="PRINTS" id="PR00625">
    <property type="entry name" value="JDOMAIN"/>
</dbReference>
<dbReference type="PANTHER" id="PTHR43096:SF43">
    <property type="entry name" value="ASSOCIATED DNAJ CHAPERONE, PUTATIVE (AFU_ORTHOLOGUE AFUA_7G02090)-RELATED"/>
    <property type="match status" value="1"/>
</dbReference>
<dbReference type="CDD" id="cd06257">
    <property type="entry name" value="DnaJ"/>
    <property type="match status" value="1"/>
</dbReference>
<keyword evidence="2" id="KW-0812">Transmembrane</keyword>
<name>A0A9W9D0G9_9PEZI</name>
<accession>A0A9W9D0G9</accession>
<dbReference type="OrthoDB" id="436519at2759"/>
<dbReference type="Pfam" id="PF00226">
    <property type="entry name" value="DnaJ"/>
    <property type="match status" value="1"/>
</dbReference>
<protein>
    <recommendedName>
        <fullName evidence="3">J domain-containing protein</fullName>
    </recommendedName>
</protein>
<dbReference type="Gene3D" id="1.10.287.110">
    <property type="entry name" value="DnaJ domain"/>
    <property type="match status" value="1"/>
</dbReference>
<evidence type="ECO:0000313" key="4">
    <source>
        <dbReference type="EMBL" id="KAJ4396467.1"/>
    </source>
</evidence>